<feature type="domain" description="NADP-dependent oxidoreductase" evidence="2">
    <location>
        <begin position="13"/>
        <end position="309"/>
    </location>
</feature>
<dbReference type="GO" id="GO:0005737">
    <property type="term" value="C:cytoplasm"/>
    <property type="evidence" value="ECO:0007669"/>
    <property type="project" value="TreeGrafter"/>
</dbReference>
<name>A0AAE0JP44_9PEZI</name>
<reference evidence="3" key="1">
    <citation type="journal article" date="2023" name="Mol. Phylogenet. Evol.">
        <title>Genome-scale phylogeny and comparative genomics of the fungal order Sordariales.</title>
        <authorList>
            <person name="Hensen N."/>
            <person name="Bonometti L."/>
            <person name="Westerberg I."/>
            <person name="Brannstrom I.O."/>
            <person name="Guillou S."/>
            <person name="Cros-Aarteil S."/>
            <person name="Calhoun S."/>
            <person name="Haridas S."/>
            <person name="Kuo A."/>
            <person name="Mondo S."/>
            <person name="Pangilinan J."/>
            <person name="Riley R."/>
            <person name="LaButti K."/>
            <person name="Andreopoulos B."/>
            <person name="Lipzen A."/>
            <person name="Chen C."/>
            <person name="Yan M."/>
            <person name="Daum C."/>
            <person name="Ng V."/>
            <person name="Clum A."/>
            <person name="Steindorff A."/>
            <person name="Ohm R.A."/>
            <person name="Martin F."/>
            <person name="Silar P."/>
            <person name="Natvig D.O."/>
            <person name="Lalanne C."/>
            <person name="Gautier V."/>
            <person name="Ament-Velasquez S.L."/>
            <person name="Kruys A."/>
            <person name="Hutchinson M.I."/>
            <person name="Powell A.J."/>
            <person name="Barry K."/>
            <person name="Miller A.N."/>
            <person name="Grigoriev I.V."/>
            <person name="Debuchy R."/>
            <person name="Gladieux P."/>
            <person name="Hiltunen Thoren M."/>
            <person name="Johannesson H."/>
        </authorList>
    </citation>
    <scope>NUCLEOTIDE SEQUENCE</scope>
    <source>
        <strain evidence="3">CBS 560.94</strain>
    </source>
</reference>
<dbReference type="GeneID" id="87860826"/>
<comment type="caution">
    <text evidence="3">The sequence shown here is derived from an EMBL/GenBank/DDBJ whole genome shotgun (WGS) entry which is preliminary data.</text>
</comment>
<dbReference type="GO" id="GO:0016491">
    <property type="term" value="F:oxidoreductase activity"/>
    <property type="evidence" value="ECO:0007669"/>
    <property type="project" value="UniProtKB-KW"/>
</dbReference>
<dbReference type="CDD" id="cd19077">
    <property type="entry name" value="AKR_AKR8A1-2"/>
    <property type="match status" value="1"/>
</dbReference>
<dbReference type="SUPFAM" id="SSF51430">
    <property type="entry name" value="NAD(P)-linked oxidoreductase"/>
    <property type="match status" value="1"/>
</dbReference>
<evidence type="ECO:0000256" key="1">
    <source>
        <dbReference type="ARBA" id="ARBA00023002"/>
    </source>
</evidence>
<accession>A0AAE0JP44</accession>
<dbReference type="InterPro" id="IPR050791">
    <property type="entry name" value="Aldo-Keto_reductase"/>
</dbReference>
<dbReference type="PANTHER" id="PTHR43625:SF78">
    <property type="entry name" value="PYRIDOXAL REDUCTASE-RELATED"/>
    <property type="match status" value="1"/>
</dbReference>
<evidence type="ECO:0000259" key="2">
    <source>
        <dbReference type="Pfam" id="PF00248"/>
    </source>
</evidence>
<dbReference type="AlphaFoldDB" id="A0AAE0JP44"/>
<reference evidence="3" key="2">
    <citation type="submission" date="2023-06" db="EMBL/GenBank/DDBJ databases">
        <authorList>
            <consortium name="Lawrence Berkeley National Laboratory"/>
            <person name="Haridas S."/>
            <person name="Hensen N."/>
            <person name="Bonometti L."/>
            <person name="Westerberg I."/>
            <person name="Brannstrom I.O."/>
            <person name="Guillou S."/>
            <person name="Cros-Aarteil S."/>
            <person name="Calhoun S."/>
            <person name="Kuo A."/>
            <person name="Mondo S."/>
            <person name="Pangilinan J."/>
            <person name="Riley R."/>
            <person name="Labutti K."/>
            <person name="Andreopoulos B."/>
            <person name="Lipzen A."/>
            <person name="Chen C."/>
            <person name="Yanf M."/>
            <person name="Daum C."/>
            <person name="Ng V."/>
            <person name="Clum A."/>
            <person name="Steindorff A."/>
            <person name="Ohm R."/>
            <person name="Martin F."/>
            <person name="Silar P."/>
            <person name="Natvig D."/>
            <person name="Lalanne C."/>
            <person name="Gautier V."/>
            <person name="Ament-Velasquez S.L."/>
            <person name="Kruys A."/>
            <person name="Hutchinson M.I."/>
            <person name="Powell A.J."/>
            <person name="Barry K."/>
            <person name="Miller A.N."/>
            <person name="Grigoriev I.V."/>
            <person name="Debuchy R."/>
            <person name="Gladieux P."/>
            <person name="Thoren M.H."/>
            <person name="Johannesson H."/>
        </authorList>
    </citation>
    <scope>NUCLEOTIDE SEQUENCE</scope>
    <source>
        <strain evidence="3">CBS 560.94</strain>
    </source>
</reference>
<dbReference type="PANTHER" id="PTHR43625">
    <property type="entry name" value="AFLATOXIN B1 ALDEHYDE REDUCTASE"/>
    <property type="match status" value="1"/>
</dbReference>
<dbReference type="InterPro" id="IPR036812">
    <property type="entry name" value="NAD(P)_OxRdtase_dom_sf"/>
</dbReference>
<evidence type="ECO:0000313" key="4">
    <source>
        <dbReference type="Proteomes" id="UP001278500"/>
    </source>
</evidence>
<protein>
    <submittedName>
        <fullName evidence="3">NADP-dependent oxidoreductase domain-containing protein</fullName>
    </submittedName>
</protein>
<dbReference type="Pfam" id="PF00248">
    <property type="entry name" value="Aldo_ket_red"/>
    <property type="match status" value="1"/>
</dbReference>
<sequence length="328" mass="36239">MPQLAGKEVGPTGFGLMGFTWRPNPVPQEQAFATMRAALSHGLNFWNGGEFYGQPPYNSPILLERYFEQYPEDADKVVLSIKGCCGPTGMHPDGSAAEVRRSLDTVIQQLNGRKKVDIFEAARRDPKVDMEETFGVMQEYIDKGLLGGISLSEVSAETIHKAVKITKVVAVEVELSLFATEVLENGVAAACKEYGIPLIAYSPLGRGILTGQIKSRDDLSTFPMLLHFPRFSEENFDINLQLVHQVEEMAKKKGCTPAQLAISWTRCLSRRPGMPEIIPIPGATSVERVNENAVFVKLTDQEMDEIDATLAKFDVKGARYPDYIPVNT</sequence>
<keyword evidence="1" id="KW-0560">Oxidoreductase</keyword>
<organism evidence="3 4">
    <name type="scientific">Neurospora tetraspora</name>
    <dbReference type="NCBI Taxonomy" id="94610"/>
    <lineage>
        <taxon>Eukaryota</taxon>
        <taxon>Fungi</taxon>
        <taxon>Dikarya</taxon>
        <taxon>Ascomycota</taxon>
        <taxon>Pezizomycotina</taxon>
        <taxon>Sordariomycetes</taxon>
        <taxon>Sordariomycetidae</taxon>
        <taxon>Sordariales</taxon>
        <taxon>Sordariaceae</taxon>
        <taxon>Neurospora</taxon>
    </lineage>
</organism>
<proteinExistence type="predicted"/>
<dbReference type="Gene3D" id="3.20.20.100">
    <property type="entry name" value="NADP-dependent oxidoreductase domain"/>
    <property type="match status" value="1"/>
</dbReference>
<dbReference type="EMBL" id="JAUEPP010000001">
    <property type="protein sequence ID" value="KAK3355096.1"/>
    <property type="molecule type" value="Genomic_DNA"/>
</dbReference>
<evidence type="ECO:0000313" key="3">
    <source>
        <dbReference type="EMBL" id="KAK3355096.1"/>
    </source>
</evidence>
<keyword evidence="4" id="KW-1185">Reference proteome</keyword>
<dbReference type="InterPro" id="IPR023210">
    <property type="entry name" value="NADP_OxRdtase_dom"/>
</dbReference>
<dbReference type="RefSeq" id="XP_062686474.1">
    <property type="nucleotide sequence ID" value="XM_062823672.1"/>
</dbReference>
<gene>
    <name evidence="3" type="ORF">B0H65DRAFT_35974</name>
</gene>
<dbReference type="Proteomes" id="UP001278500">
    <property type="component" value="Unassembled WGS sequence"/>
</dbReference>